<dbReference type="PANTHER" id="PTHR44051">
    <property type="entry name" value="GLUTATHIONE S-TRANSFERASE-RELATED"/>
    <property type="match status" value="1"/>
</dbReference>
<evidence type="ECO:0000313" key="8">
    <source>
        <dbReference type="Proteomes" id="UP000650477"/>
    </source>
</evidence>
<evidence type="ECO:0000313" key="5">
    <source>
        <dbReference type="EMBL" id="MBE8612011.1"/>
    </source>
</evidence>
<dbReference type="Gene3D" id="1.20.1050.10">
    <property type="match status" value="1"/>
</dbReference>
<comment type="similarity">
    <text evidence="1">Belongs to the GST superfamily.</text>
</comment>
<dbReference type="InterPro" id="IPR036282">
    <property type="entry name" value="Glutathione-S-Trfase_C_sf"/>
</dbReference>
<dbReference type="InterPro" id="IPR036249">
    <property type="entry name" value="Thioredoxin-like_sf"/>
</dbReference>
<dbReference type="PATRIC" id="fig|582.24.peg.3524"/>
<dbReference type="STRING" id="582.AL531_07365"/>
<evidence type="ECO:0000313" key="4">
    <source>
        <dbReference type="EMBL" id="KJF77689.1"/>
    </source>
</evidence>
<dbReference type="Pfam" id="PF02798">
    <property type="entry name" value="GST_N"/>
    <property type="match status" value="1"/>
</dbReference>
<dbReference type="GO" id="GO:0004364">
    <property type="term" value="F:glutathione transferase activity"/>
    <property type="evidence" value="ECO:0007669"/>
    <property type="project" value="UniProtKB-EC"/>
</dbReference>
<evidence type="ECO:0000313" key="7">
    <source>
        <dbReference type="Proteomes" id="UP000032582"/>
    </source>
</evidence>
<evidence type="ECO:0000259" key="3">
    <source>
        <dbReference type="PROSITE" id="PS50405"/>
    </source>
</evidence>
<dbReference type="SFLD" id="SFLDS00019">
    <property type="entry name" value="Glutathione_Transferase_(cytos"/>
    <property type="match status" value="1"/>
</dbReference>
<dbReference type="SFLD" id="SFLDG00358">
    <property type="entry name" value="Main_(cytGST)"/>
    <property type="match status" value="1"/>
</dbReference>
<dbReference type="AlphaFoldDB" id="A0A0A5SMT0"/>
<dbReference type="SUPFAM" id="SSF52833">
    <property type="entry name" value="Thioredoxin-like"/>
    <property type="match status" value="1"/>
</dbReference>
<feature type="domain" description="GST C-terminal" evidence="3">
    <location>
        <begin position="87"/>
        <end position="201"/>
    </location>
</feature>
<dbReference type="CDD" id="cd03188">
    <property type="entry name" value="GST_C_Beta"/>
    <property type="match status" value="1"/>
</dbReference>
<reference evidence="5" key="2">
    <citation type="submission" date="2017-12" db="EMBL/GenBank/DDBJ databases">
        <title>Genome sequencing and analysis.</title>
        <authorList>
            <person name="Huang Y.-T."/>
        </authorList>
    </citation>
    <scope>NUCLEOTIDE SEQUENCE</scope>
    <source>
        <strain evidence="5">VGH116</strain>
    </source>
</reference>
<dbReference type="EMBL" id="JAPKIY010000023">
    <property type="protein sequence ID" value="MDS0899083.1"/>
    <property type="molecule type" value="Genomic_DNA"/>
</dbReference>
<dbReference type="InterPro" id="IPR004046">
    <property type="entry name" value="GST_C"/>
</dbReference>
<reference evidence="6" key="3">
    <citation type="submission" date="2023-02" db="EMBL/GenBank/DDBJ databases">
        <title>Detection, antimicrobial susceptibility and genomic characterization of NDM-producing species of Morganellaceae, Yersiniaceae, and Enterobacteriaceae other than Klebsiella.</title>
        <authorList>
            <person name="Camargo C.H."/>
            <person name="Sacchi C.T."/>
            <person name="Campos K.R."/>
        </authorList>
    </citation>
    <scope>NUCLEOTIDE SEQUENCE</scope>
    <source>
        <strain evidence="6">1189_21</strain>
    </source>
</reference>
<dbReference type="Proteomes" id="UP000032582">
    <property type="component" value="Unassembled WGS sequence"/>
</dbReference>
<evidence type="ECO:0000256" key="1">
    <source>
        <dbReference type="RuleBase" id="RU003494"/>
    </source>
</evidence>
<dbReference type="InterPro" id="IPR010987">
    <property type="entry name" value="Glutathione-S-Trfase_C-like"/>
</dbReference>
<dbReference type="PANTHER" id="PTHR44051:SF8">
    <property type="entry name" value="GLUTATHIONE S-TRANSFERASE GSTA"/>
    <property type="match status" value="1"/>
</dbReference>
<dbReference type="OrthoDB" id="8772754at2"/>
<reference evidence="4 7" key="1">
    <citation type="submission" date="2015-02" db="EMBL/GenBank/DDBJ databases">
        <title>Whole genome shotgun sequencing of cultured foodborne pathogen.</title>
        <authorList>
            <person name="Timme R."/>
            <person name="Allard M.W."/>
            <person name="Strain E."/>
            <person name="Evans P.S."/>
            <person name="Brown E."/>
        </authorList>
    </citation>
    <scope>NUCLEOTIDE SEQUENCE [LARGE SCALE GENOMIC DNA]</scope>
    <source>
        <strain evidence="4 7">GCSL-TSO-24</strain>
    </source>
</reference>
<dbReference type="Gene3D" id="3.40.30.10">
    <property type="entry name" value="Glutaredoxin"/>
    <property type="match status" value="1"/>
</dbReference>
<dbReference type="PROSITE" id="PS50404">
    <property type="entry name" value="GST_NTER"/>
    <property type="match status" value="1"/>
</dbReference>
<name>A0A0A5SMT0_MORMO</name>
<dbReference type="PROSITE" id="PS50405">
    <property type="entry name" value="GST_CTER"/>
    <property type="match status" value="1"/>
</dbReference>
<dbReference type="EMBL" id="JZSH01000117">
    <property type="protein sequence ID" value="KJF77689.1"/>
    <property type="molecule type" value="Genomic_DNA"/>
</dbReference>
<dbReference type="Pfam" id="PF00043">
    <property type="entry name" value="GST_C"/>
    <property type="match status" value="1"/>
</dbReference>
<dbReference type="RefSeq" id="WP_024473226.1">
    <property type="nucleotide sequence ID" value="NZ_BFCJ01000099.1"/>
</dbReference>
<proteinExistence type="inferred from homology"/>
<gene>
    <name evidence="6" type="primary">gstA</name>
    <name evidence="5" type="ORF">CYG68_06205</name>
    <name evidence="6" type="ORF">OSC06_13985</name>
    <name evidence="4" type="ORF">UA45_11180</name>
</gene>
<dbReference type="NCBIfam" id="NF007831">
    <property type="entry name" value="PRK10542.1"/>
    <property type="match status" value="1"/>
</dbReference>
<evidence type="ECO:0000313" key="6">
    <source>
        <dbReference type="EMBL" id="MDS0899083.1"/>
    </source>
</evidence>
<keyword evidence="5" id="KW-0808">Transferase</keyword>
<dbReference type="CDD" id="cd03057">
    <property type="entry name" value="GST_N_Beta"/>
    <property type="match status" value="1"/>
</dbReference>
<dbReference type="InterPro" id="IPR004045">
    <property type="entry name" value="Glutathione_S-Trfase_N"/>
</dbReference>
<organism evidence="5 8">
    <name type="scientific">Morganella morganii</name>
    <name type="common">Proteus morganii</name>
    <dbReference type="NCBI Taxonomy" id="582"/>
    <lineage>
        <taxon>Bacteria</taxon>
        <taxon>Pseudomonadati</taxon>
        <taxon>Pseudomonadota</taxon>
        <taxon>Gammaproteobacteria</taxon>
        <taxon>Enterobacterales</taxon>
        <taxon>Morganellaceae</taxon>
        <taxon>Morganella</taxon>
    </lineage>
</organism>
<feature type="domain" description="GST N-terminal" evidence="2">
    <location>
        <begin position="1"/>
        <end position="81"/>
    </location>
</feature>
<protein>
    <submittedName>
        <fullName evidence="4">Glutathione S-transferase</fullName>
    </submittedName>
    <submittedName>
        <fullName evidence="5">Glutathione transferase GstA</fullName>
        <ecNumber evidence="6">2.5.1.18</ecNumber>
    </submittedName>
</protein>
<dbReference type="EC" id="2.5.1.18" evidence="6"/>
<sequence length="201" mass="22504">MQLFYTPGSCALSPHIILRETGLDFSLVRVDLKAKKTENGDDYLKINPKGQVPALSISDSQLLTEGVAIVQYLADQKPDRKLIAPAGTMERYHQIEWLNYIASEVHKSYGPLFSPETPEDYRPIALRNLMNKFAYVDGVLAKSPYITGNSFTVADAYLFTVCGWAPHLKISLEPYPHLQAYLAKIAHRPHVQDAMEAEGLI</sequence>
<dbReference type="SFLD" id="SFLDG01150">
    <property type="entry name" value="Main.1:_Beta-like"/>
    <property type="match status" value="1"/>
</dbReference>
<accession>A0A0A5SMT0</accession>
<dbReference type="EMBL" id="PKLF01000004">
    <property type="protein sequence ID" value="MBE8612011.1"/>
    <property type="molecule type" value="Genomic_DNA"/>
</dbReference>
<comment type="caution">
    <text evidence="5">The sequence shown here is derived from an EMBL/GenBank/DDBJ whole genome shotgun (WGS) entry which is preliminary data.</text>
</comment>
<dbReference type="Proteomes" id="UP001182247">
    <property type="component" value="Unassembled WGS sequence"/>
</dbReference>
<dbReference type="InterPro" id="IPR040079">
    <property type="entry name" value="Glutathione_S-Trfase"/>
</dbReference>
<evidence type="ECO:0000259" key="2">
    <source>
        <dbReference type="PROSITE" id="PS50404"/>
    </source>
</evidence>
<dbReference type="Proteomes" id="UP000650477">
    <property type="component" value="Unassembled WGS sequence"/>
</dbReference>
<dbReference type="SUPFAM" id="SSF47616">
    <property type="entry name" value="GST C-terminal domain-like"/>
    <property type="match status" value="1"/>
</dbReference>